<dbReference type="GO" id="GO:0003700">
    <property type="term" value="F:DNA-binding transcription factor activity"/>
    <property type="evidence" value="ECO:0007669"/>
    <property type="project" value="InterPro"/>
</dbReference>
<evidence type="ECO:0000259" key="1">
    <source>
        <dbReference type="PROSITE" id="PS51071"/>
    </source>
</evidence>
<dbReference type="AlphaFoldDB" id="A0A125P637"/>
<dbReference type="SUPFAM" id="SSF46689">
    <property type="entry name" value="Homeodomain-like"/>
    <property type="match status" value="1"/>
</dbReference>
<gene>
    <name evidence="2" type="ORF">AEL95_08670</name>
</gene>
<dbReference type="EMBL" id="LJGP01000038">
    <property type="protein sequence ID" value="KWU03186.1"/>
    <property type="molecule type" value="Genomic_DNA"/>
</dbReference>
<dbReference type="InterPro" id="IPR046348">
    <property type="entry name" value="SIS_dom_sf"/>
</dbReference>
<dbReference type="Pfam" id="PF01418">
    <property type="entry name" value="HTH_6"/>
    <property type="match status" value="1"/>
</dbReference>
<dbReference type="InterPro" id="IPR000281">
    <property type="entry name" value="HTH_RpiR"/>
</dbReference>
<dbReference type="GO" id="GO:0097367">
    <property type="term" value="F:carbohydrate derivative binding"/>
    <property type="evidence" value="ECO:0007669"/>
    <property type="project" value="InterPro"/>
</dbReference>
<dbReference type="PROSITE" id="PS51071">
    <property type="entry name" value="HTH_RPIR"/>
    <property type="match status" value="1"/>
</dbReference>
<dbReference type="GO" id="GO:0003677">
    <property type="term" value="F:DNA binding"/>
    <property type="evidence" value="ECO:0007669"/>
    <property type="project" value="InterPro"/>
</dbReference>
<feature type="domain" description="HTH rpiR-type" evidence="1">
    <location>
        <begin position="1"/>
        <end position="77"/>
    </location>
</feature>
<dbReference type="PANTHER" id="PTHR30514">
    <property type="entry name" value="GLUCOKINASE"/>
    <property type="match status" value="1"/>
</dbReference>
<dbReference type="PANTHER" id="PTHR30514:SF10">
    <property type="entry name" value="MURR_RPIR FAMILY TRANSCRIPTIONAL REGULATOR"/>
    <property type="match status" value="1"/>
</dbReference>
<dbReference type="Gene3D" id="1.10.10.10">
    <property type="entry name" value="Winged helix-like DNA-binding domain superfamily/Winged helix DNA-binding domain"/>
    <property type="match status" value="1"/>
</dbReference>
<dbReference type="SUPFAM" id="SSF53697">
    <property type="entry name" value="SIS domain"/>
    <property type="match status" value="1"/>
</dbReference>
<dbReference type="InterPro" id="IPR036388">
    <property type="entry name" value="WH-like_DNA-bd_sf"/>
</dbReference>
<comment type="caution">
    <text evidence="2">The sequence shown here is derived from an EMBL/GenBank/DDBJ whole genome shotgun (WGS) entry which is preliminary data.</text>
</comment>
<proteinExistence type="predicted"/>
<accession>A0A125P637</accession>
<dbReference type="GO" id="GO:1901135">
    <property type="term" value="P:carbohydrate derivative metabolic process"/>
    <property type="evidence" value="ECO:0007669"/>
    <property type="project" value="InterPro"/>
</dbReference>
<dbReference type="Proteomes" id="UP000067598">
    <property type="component" value="Unassembled WGS sequence"/>
</dbReference>
<evidence type="ECO:0000313" key="2">
    <source>
        <dbReference type="EMBL" id="KWU03186.1"/>
    </source>
</evidence>
<dbReference type="Gene3D" id="3.40.50.10490">
    <property type="entry name" value="Glucose-6-phosphate isomerase like protein, domain 1"/>
    <property type="match status" value="1"/>
</dbReference>
<sequence>MNIFEQADLARSKFTETDEEIYNSLIKLPDVFSENSITKASELCGCSAAALTRFTKKIGFNGFKEFQYKLIKDLKDGNDLKYATEKDQYSFLTSSILEIAKKSEFKQLRDQILNTKYVYTFGFNLARLAAEFLSIGLNNDFGNKLLSQCLPYDLISKNYSSDDTLIIFSTYSGSTYQTLLNKISNYPTNAKPYICLVTMNSKHKLRKYCNNTIVLPSVKQATANHEATLELAAFNMFTDILITKTHS</sequence>
<protein>
    <recommendedName>
        <fullName evidence="1">HTH rpiR-type domain-containing protein</fullName>
    </recommendedName>
</protein>
<evidence type="ECO:0000313" key="3">
    <source>
        <dbReference type="Proteomes" id="UP000067598"/>
    </source>
</evidence>
<dbReference type="PATRIC" id="fig|47770.28.peg.1210"/>
<dbReference type="InterPro" id="IPR047640">
    <property type="entry name" value="RpiR-like"/>
</dbReference>
<organism evidence="2 3">
    <name type="scientific">Lactobacillus crispatus</name>
    <dbReference type="NCBI Taxonomy" id="47770"/>
    <lineage>
        <taxon>Bacteria</taxon>
        <taxon>Bacillati</taxon>
        <taxon>Bacillota</taxon>
        <taxon>Bacilli</taxon>
        <taxon>Lactobacillales</taxon>
        <taxon>Lactobacillaceae</taxon>
        <taxon>Lactobacillus</taxon>
    </lineage>
</organism>
<dbReference type="RefSeq" id="WP_060462391.1">
    <property type="nucleotide sequence ID" value="NZ_AP025162.1"/>
</dbReference>
<name>A0A125P637_9LACO</name>
<reference evidence="2 3" key="1">
    <citation type="journal article" date="2016" name="Microbiology (Mosc.)">
        <title>Comparison of Lactobacillus crispatus isolates from Lactobacillus-dominated vaginal microbiomes with isolates from microbiomes containing bacterial vaginosis-associated bacteria.</title>
        <authorList>
            <person name="Abdelmaksoud A.A."/>
            <person name="Koparde V.N."/>
            <person name="Sheth N.U."/>
            <person name="Serrano M.G."/>
            <person name="Glascock A.L."/>
            <person name="Fettweis J.M."/>
            <person name="Strauss Iii J.F."/>
            <person name="Buck G.A."/>
            <person name="Jefferson K.K."/>
        </authorList>
    </citation>
    <scope>NUCLEOTIDE SEQUENCE [LARGE SCALE GENOMIC DNA]</scope>
    <source>
        <strain evidence="2 3">VMC3</strain>
    </source>
</reference>
<dbReference type="InterPro" id="IPR009057">
    <property type="entry name" value="Homeodomain-like_sf"/>
</dbReference>